<dbReference type="AlphaFoldDB" id="L5K3Y7"/>
<dbReference type="Proteomes" id="UP000010552">
    <property type="component" value="Unassembled WGS sequence"/>
</dbReference>
<evidence type="ECO:0000313" key="2">
    <source>
        <dbReference type="EMBL" id="ELK05203.1"/>
    </source>
</evidence>
<keyword evidence="3" id="KW-1185">Reference proteome</keyword>
<dbReference type="EMBL" id="KB031043">
    <property type="protein sequence ID" value="ELK05203.1"/>
    <property type="molecule type" value="Genomic_DNA"/>
</dbReference>
<gene>
    <name evidence="2" type="ORF">PAL_GLEAN10007583</name>
</gene>
<organism evidence="2 3">
    <name type="scientific">Pteropus alecto</name>
    <name type="common">Black flying fox</name>
    <dbReference type="NCBI Taxonomy" id="9402"/>
    <lineage>
        <taxon>Eukaryota</taxon>
        <taxon>Metazoa</taxon>
        <taxon>Chordata</taxon>
        <taxon>Craniata</taxon>
        <taxon>Vertebrata</taxon>
        <taxon>Euteleostomi</taxon>
        <taxon>Mammalia</taxon>
        <taxon>Eutheria</taxon>
        <taxon>Laurasiatheria</taxon>
        <taxon>Chiroptera</taxon>
        <taxon>Yinpterochiroptera</taxon>
        <taxon>Pteropodoidea</taxon>
        <taxon>Pteropodidae</taxon>
        <taxon>Pteropodinae</taxon>
        <taxon>Pteropus</taxon>
    </lineage>
</organism>
<reference evidence="3" key="1">
    <citation type="journal article" date="2013" name="Science">
        <title>Comparative analysis of bat genomes provides insight into the evolution of flight and immunity.</title>
        <authorList>
            <person name="Zhang G."/>
            <person name="Cowled C."/>
            <person name="Shi Z."/>
            <person name="Huang Z."/>
            <person name="Bishop-Lilly K.A."/>
            <person name="Fang X."/>
            <person name="Wynne J.W."/>
            <person name="Xiong Z."/>
            <person name="Baker M.L."/>
            <person name="Zhao W."/>
            <person name="Tachedjian M."/>
            <person name="Zhu Y."/>
            <person name="Zhou P."/>
            <person name="Jiang X."/>
            <person name="Ng J."/>
            <person name="Yang L."/>
            <person name="Wu L."/>
            <person name="Xiao J."/>
            <person name="Feng Y."/>
            <person name="Chen Y."/>
            <person name="Sun X."/>
            <person name="Zhang Y."/>
            <person name="Marsh G.A."/>
            <person name="Crameri G."/>
            <person name="Broder C.C."/>
            <person name="Frey K.G."/>
            <person name="Wang L.F."/>
            <person name="Wang J."/>
        </authorList>
    </citation>
    <scope>NUCLEOTIDE SEQUENCE [LARGE SCALE GENOMIC DNA]</scope>
</reference>
<evidence type="ECO:0000256" key="1">
    <source>
        <dbReference type="SAM" id="MobiDB-lite"/>
    </source>
</evidence>
<dbReference type="InParanoid" id="L5K3Y7"/>
<evidence type="ECO:0000313" key="3">
    <source>
        <dbReference type="Proteomes" id="UP000010552"/>
    </source>
</evidence>
<feature type="region of interest" description="Disordered" evidence="1">
    <location>
        <begin position="1"/>
        <end position="26"/>
    </location>
</feature>
<feature type="compositionally biased region" description="Polar residues" evidence="1">
    <location>
        <begin position="7"/>
        <end position="18"/>
    </location>
</feature>
<proteinExistence type="predicted"/>
<protein>
    <submittedName>
        <fullName evidence="2">Uncharacterized protein</fullName>
    </submittedName>
</protein>
<name>L5K3Y7_PTEAL</name>
<accession>L5K3Y7</accession>
<sequence length="87" mass="9721">MVLPGDNSYSAPHQSDNEAASEKRPEILNWQNRQGLDLGSQILKVQMQPELDLALKTSLIRLSKMDSNKPECPPGYLGNHMSCWKVA</sequence>